<accession>A0A1M6PQ31</accession>
<dbReference type="OrthoDB" id="9816519at2"/>
<dbReference type="CDD" id="cd18773">
    <property type="entry name" value="PDC1_HK_sensor"/>
    <property type="match status" value="1"/>
</dbReference>
<evidence type="ECO:0000256" key="10">
    <source>
        <dbReference type="SAM" id="Phobius"/>
    </source>
</evidence>
<dbReference type="Proteomes" id="UP000242497">
    <property type="component" value="Unassembled WGS sequence"/>
</dbReference>
<evidence type="ECO:0000313" key="12">
    <source>
        <dbReference type="EMBL" id="SHK10036.1"/>
    </source>
</evidence>
<keyword evidence="9" id="KW-0175">Coiled coil</keyword>
<dbReference type="EMBL" id="FRAE01000033">
    <property type="protein sequence ID" value="SHK10036.1"/>
    <property type="molecule type" value="Genomic_DNA"/>
</dbReference>
<dbReference type="Pfam" id="PF02743">
    <property type="entry name" value="dCache_1"/>
    <property type="match status" value="1"/>
</dbReference>
<feature type="coiled-coil region" evidence="9">
    <location>
        <begin position="129"/>
        <end position="184"/>
    </location>
</feature>
<dbReference type="PROSITE" id="PS50111">
    <property type="entry name" value="CHEMOTAXIS_TRANSDUC_2"/>
    <property type="match status" value="1"/>
</dbReference>
<dbReference type="PANTHER" id="PTHR32089:SF112">
    <property type="entry name" value="LYSOZYME-LIKE PROTEIN-RELATED"/>
    <property type="match status" value="1"/>
</dbReference>
<dbReference type="Gene3D" id="3.30.450.20">
    <property type="entry name" value="PAS domain"/>
    <property type="match status" value="1"/>
</dbReference>
<keyword evidence="2" id="KW-1003">Cell membrane</keyword>
<comment type="subcellular location">
    <subcellularLocation>
        <location evidence="1">Cell membrane</location>
        <topology evidence="1">Multi-pass membrane protein</topology>
    </subcellularLocation>
</comment>
<evidence type="ECO:0000256" key="1">
    <source>
        <dbReference type="ARBA" id="ARBA00004651"/>
    </source>
</evidence>
<organism evidence="12 13">
    <name type="scientific">Tepidibacter formicigenes DSM 15518</name>
    <dbReference type="NCBI Taxonomy" id="1123349"/>
    <lineage>
        <taxon>Bacteria</taxon>
        <taxon>Bacillati</taxon>
        <taxon>Bacillota</taxon>
        <taxon>Clostridia</taxon>
        <taxon>Peptostreptococcales</taxon>
        <taxon>Peptostreptococcaceae</taxon>
        <taxon>Tepidibacter</taxon>
    </lineage>
</organism>
<dbReference type="InterPro" id="IPR033479">
    <property type="entry name" value="dCache_1"/>
</dbReference>
<dbReference type="RefSeq" id="WP_072888928.1">
    <property type="nucleotide sequence ID" value="NZ_FRAE01000033.1"/>
</dbReference>
<dbReference type="AlphaFoldDB" id="A0A1M6PQ31"/>
<dbReference type="SMART" id="SM00283">
    <property type="entry name" value="MA"/>
    <property type="match status" value="1"/>
</dbReference>
<protein>
    <submittedName>
        <fullName evidence="12">Methyl-accepting chemotaxis protein</fullName>
    </submittedName>
</protein>
<evidence type="ECO:0000256" key="7">
    <source>
        <dbReference type="ARBA" id="ARBA00023224"/>
    </source>
</evidence>
<evidence type="ECO:0000256" key="8">
    <source>
        <dbReference type="PROSITE-ProRule" id="PRU00284"/>
    </source>
</evidence>
<dbReference type="Gene3D" id="1.10.287.950">
    <property type="entry name" value="Methyl-accepting chemotaxis protein"/>
    <property type="match status" value="1"/>
</dbReference>
<dbReference type="STRING" id="1123349.SAMN02744037_01623"/>
<evidence type="ECO:0000256" key="2">
    <source>
        <dbReference type="ARBA" id="ARBA00022475"/>
    </source>
</evidence>
<evidence type="ECO:0000256" key="3">
    <source>
        <dbReference type="ARBA" id="ARBA00022500"/>
    </source>
</evidence>
<gene>
    <name evidence="12" type="ORF">SAMN02744037_01623</name>
</gene>
<feature type="transmembrane region" description="Helical" evidence="10">
    <location>
        <begin position="5"/>
        <end position="20"/>
    </location>
</feature>
<dbReference type="GO" id="GO:0007165">
    <property type="term" value="P:signal transduction"/>
    <property type="evidence" value="ECO:0007669"/>
    <property type="project" value="UniProtKB-KW"/>
</dbReference>
<evidence type="ECO:0000313" key="13">
    <source>
        <dbReference type="Proteomes" id="UP000242497"/>
    </source>
</evidence>
<dbReference type="GO" id="GO:0005886">
    <property type="term" value="C:plasma membrane"/>
    <property type="evidence" value="ECO:0007669"/>
    <property type="project" value="UniProtKB-SubCell"/>
</dbReference>
<feature type="domain" description="Methyl-accepting transducer" evidence="11">
    <location>
        <begin position="114"/>
        <end position="350"/>
    </location>
</feature>
<dbReference type="PANTHER" id="PTHR32089">
    <property type="entry name" value="METHYL-ACCEPTING CHEMOTAXIS PROTEIN MCPB"/>
    <property type="match status" value="1"/>
</dbReference>
<evidence type="ECO:0000256" key="9">
    <source>
        <dbReference type="SAM" id="Coils"/>
    </source>
</evidence>
<evidence type="ECO:0000256" key="4">
    <source>
        <dbReference type="ARBA" id="ARBA00022692"/>
    </source>
</evidence>
<dbReference type="Pfam" id="PF00015">
    <property type="entry name" value="MCPsignal"/>
    <property type="match status" value="1"/>
</dbReference>
<dbReference type="GO" id="GO:0006935">
    <property type="term" value="P:chemotaxis"/>
    <property type="evidence" value="ECO:0007669"/>
    <property type="project" value="UniProtKB-KW"/>
</dbReference>
<evidence type="ECO:0000256" key="5">
    <source>
        <dbReference type="ARBA" id="ARBA00022989"/>
    </source>
</evidence>
<keyword evidence="3" id="KW-0145">Chemotaxis</keyword>
<keyword evidence="7 8" id="KW-0807">Transducer</keyword>
<keyword evidence="5 10" id="KW-1133">Transmembrane helix</keyword>
<name>A0A1M6PQ31_9FIRM</name>
<dbReference type="SUPFAM" id="SSF103190">
    <property type="entry name" value="Sensory domain-like"/>
    <property type="match status" value="1"/>
</dbReference>
<reference evidence="13" key="1">
    <citation type="submission" date="2016-11" db="EMBL/GenBank/DDBJ databases">
        <authorList>
            <person name="Varghese N."/>
            <person name="Submissions S."/>
        </authorList>
    </citation>
    <scope>NUCLEOTIDE SEQUENCE [LARGE SCALE GENOMIC DNA]</scope>
    <source>
        <strain evidence="13">DSM 15518</strain>
    </source>
</reference>
<sequence>MKNLNILISTILGTLVIYFIKRFDGIYFFIGVFIFLFILNTISNVIFNNTKISKEDLEKSEMLKQRNLNQKFSFKLGELGENLNKFLHDVRIIIGNVYSLSQRLNENTNVISQNVYNNSLAFEEILTSIDDLSKTINSQTEEVKKLEFTSDKLFECANISKTNSKRAMNEVENMNEAIKQSKEVFAKVIEVLKHSKNVGNDMANEIVNLTHEVKDIYNIIDEVENISRKTNLLALNAAIEAARAGESGKGFAVVAQEIRNLAVQSSSSVGKISNIINLVTEKIMVISTKIQDEMSLVNKDISIADESVVSLGNIYNKSEQVIKDVKNIYDSSIEQLELTQEVNQIIKDFTLIVDTTNQVSFRINEESMEHSSAIQSIASSVSELETMAQDTFGYMRKYLDSFKLTSQMNERIDESFKILKDIAQNKNILEKSYGLDFRKKLKEIVNSKPYFEVICALNNEGYSTVSNIDEEDFVYNFKHRKYFKEGILGKEFKSEPYISTDTGNYCVAISVPIKDEKNNIVGVIMADVILN</sequence>
<dbReference type="InterPro" id="IPR029151">
    <property type="entry name" value="Sensor-like_sf"/>
</dbReference>
<feature type="transmembrane region" description="Helical" evidence="10">
    <location>
        <begin position="26"/>
        <end position="47"/>
    </location>
</feature>
<keyword evidence="4 10" id="KW-0812">Transmembrane</keyword>
<dbReference type="InterPro" id="IPR004089">
    <property type="entry name" value="MCPsignal_dom"/>
</dbReference>
<proteinExistence type="predicted"/>
<keyword evidence="13" id="KW-1185">Reference proteome</keyword>
<evidence type="ECO:0000259" key="11">
    <source>
        <dbReference type="PROSITE" id="PS50111"/>
    </source>
</evidence>
<evidence type="ECO:0000256" key="6">
    <source>
        <dbReference type="ARBA" id="ARBA00023136"/>
    </source>
</evidence>
<keyword evidence="6 10" id="KW-0472">Membrane</keyword>
<dbReference type="SUPFAM" id="SSF58104">
    <property type="entry name" value="Methyl-accepting chemotaxis protein (MCP) signaling domain"/>
    <property type="match status" value="1"/>
</dbReference>